<dbReference type="RefSeq" id="WP_090657719.1">
    <property type="nucleotide sequence ID" value="NZ_FOIA01000010.1"/>
</dbReference>
<comment type="function">
    <text evidence="1">May be involved in the biogenesis of curli organelles.</text>
</comment>
<accession>A0A1I0BDS0</accession>
<evidence type="ECO:0000256" key="1">
    <source>
        <dbReference type="ARBA" id="ARBA00003989"/>
    </source>
</evidence>
<keyword evidence="6" id="KW-1185">Reference proteome</keyword>
<dbReference type="OrthoDB" id="1443407at2"/>
<dbReference type="InterPro" id="IPR018893">
    <property type="entry name" value="T8SS_CsgF"/>
</dbReference>
<dbReference type="EMBL" id="FOIA01000010">
    <property type="protein sequence ID" value="SET04649.1"/>
    <property type="molecule type" value="Genomic_DNA"/>
</dbReference>
<evidence type="ECO:0000313" key="5">
    <source>
        <dbReference type="EMBL" id="SET04649.1"/>
    </source>
</evidence>
<reference evidence="6" key="1">
    <citation type="submission" date="2016-10" db="EMBL/GenBank/DDBJ databases">
        <authorList>
            <person name="Varghese N."/>
            <person name="Submissions S."/>
        </authorList>
    </citation>
    <scope>NUCLEOTIDE SEQUENCE [LARGE SCALE GENOMIC DNA]</scope>
    <source>
        <strain evidence="6">Nm71</strain>
    </source>
</reference>
<organism evidence="5 6">
    <name type="scientific">Nitrosomonas marina</name>
    <dbReference type="NCBI Taxonomy" id="917"/>
    <lineage>
        <taxon>Bacteria</taxon>
        <taxon>Pseudomonadati</taxon>
        <taxon>Pseudomonadota</taxon>
        <taxon>Betaproteobacteria</taxon>
        <taxon>Nitrosomonadales</taxon>
        <taxon>Nitrosomonadaceae</taxon>
        <taxon>Nitrosomonas</taxon>
    </lineage>
</organism>
<gene>
    <name evidence="5" type="ORF">SAMN05216326_11048</name>
</gene>
<dbReference type="Proteomes" id="UP000199345">
    <property type="component" value="Unassembled WGS sequence"/>
</dbReference>
<evidence type="ECO:0000256" key="4">
    <source>
        <dbReference type="SAM" id="SignalP"/>
    </source>
</evidence>
<evidence type="ECO:0000313" key="6">
    <source>
        <dbReference type="Proteomes" id="UP000199345"/>
    </source>
</evidence>
<feature type="chain" id="PRO_5011761079" description="Curli production assembly/transport component CsgF" evidence="4">
    <location>
        <begin position="21"/>
        <end position="135"/>
    </location>
</feature>
<evidence type="ECO:0000256" key="2">
    <source>
        <dbReference type="ARBA" id="ARBA00014031"/>
    </source>
</evidence>
<sequence length="135" mass="14490">MKKLQCLLLFCWMSLSPAHATELVYTFKNPAFGGNPLNGPALLNNAQAQNDEKDPFGDQTPLEKFNETLQRSILNRLSATVAGQVIGDQGGLIPGTVETTDFIIDIVDVGGGLLTITTTDKVTGNSTSFSIDNNF</sequence>
<evidence type="ECO:0000256" key="3">
    <source>
        <dbReference type="ARBA" id="ARBA00022729"/>
    </source>
</evidence>
<dbReference type="Pfam" id="PF10614">
    <property type="entry name" value="CsgF"/>
    <property type="match status" value="1"/>
</dbReference>
<proteinExistence type="predicted"/>
<dbReference type="AlphaFoldDB" id="A0A1I0BDS0"/>
<name>A0A1I0BDS0_9PROT</name>
<feature type="signal peptide" evidence="4">
    <location>
        <begin position="1"/>
        <end position="20"/>
    </location>
</feature>
<protein>
    <recommendedName>
        <fullName evidence="2">Curli production assembly/transport component CsgF</fullName>
    </recommendedName>
</protein>
<keyword evidence="3 4" id="KW-0732">Signal</keyword>